<comment type="caution">
    <text evidence="1">The sequence shown here is derived from an EMBL/GenBank/DDBJ whole genome shotgun (WGS) entry which is preliminary data.</text>
</comment>
<dbReference type="Proteomes" id="UP001595821">
    <property type="component" value="Unassembled WGS sequence"/>
</dbReference>
<dbReference type="PANTHER" id="PTHR47271">
    <property type="entry name" value="ARGININE DEIMINASE"/>
    <property type="match status" value="1"/>
</dbReference>
<evidence type="ECO:0000313" key="1">
    <source>
        <dbReference type="EMBL" id="MFC4246037.1"/>
    </source>
</evidence>
<gene>
    <name evidence="1" type="ORF">ACFOZ7_03360</name>
</gene>
<dbReference type="AlphaFoldDB" id="A0ABD5NVP3"/>
<dbReference type="Gene3D" id="3.75.10.10">
    <property type="entry name" value="L-arginine/glycine Amidinotransferase, Chain A"/>
    <property type="match status" value="1"/>
</dbReference>
<dbReference type="SUPFAM" id="SSF55909">
    <property type="entry name" value="Pentein"/>
    <property type="match status" value="1"/>
</dbReference>
<protein>
    <submittedName>
        <fullName evidence="1">Dimethylarginine dimethylaminohydrolase family protein</fullName>
    </submittedName>
</protein>
<evidence type="ECO:0000313" key="2">
    <source>
        <dbReference type="Proteomes" id="UP001595821"/>
    </source>
</evidence>
<organism evidence="1 2">
    <name type="scientific">Natribaculum luteum</name>
    <dbReference type="NCBI Taxonomy" id="1586232"/>
    <lineage>
        <taxon>Archaea</taxon>
        <taxon>Methanobacteriati</taxon>
        <taxon>Methanobacteriota</taxon>
        <taxon>Stenosarchaea group</taxon>
        <taxon>Halobacteria</taxon>
        <taxon>Halobacteriales</taxon>
        <taxon>Natrialbaceae</taxon>
        <taxon>Natribaculum</taxon>
    </lineage>
</organism>
<dbReference type="Pfam" id="PF19420">
    <property type="entry name" value="DDAH_eukar"/>
    <property type="match status" value="1"/>
</dbReference>
<dbReference type="EMBL" id="JBHSDJ010000009">
    <property type="protein sequence ID" value="MFC4246037.1"/>
    <property type="molecule type" value="Genomic_DNA"/>
</dbReference>
<dbReference type="PANTHER" id="PTHR47271:SF2">
    <property type="entry name" value="ARGININE DEIMINASE"/>
    <property type="match status" value="1"/>
</dbReference>
<accession>A0ABD5NVP3</accession>
<dbReference type="RefSeq" id="WP_246975118.1">
    <property type="nucleotide sequence ID" value="NZ_CP095398.1"/>
</dbReference>
<sequence length="295" mass="32389">MSTIWDLSPSVRSEVGCLERVLVHEPGAEFNTVVDPDAWNWDGLPRQKKVVEEHEALVDELESRGVTVHYLGDVPEQFAESLFVRDVAFAVEEGMCIGKMVEETRRGEERHVTERCVELGAPIYHSVHGPGSFEVGNVVWVAEGTIAIGRSQTTNAEGIRQVRTLLETYDIDVVEVPIFGSTNSTGQTHLALVFSMVTPELALVYPEAVPDEFLELLADRGIDVIPVPMREQRNRATSTIVVEPGSVLLPAGNQTVRSALRDRGIDVTELSIRETKKAGGGLKGLVLPLERASLE</sequence>
<name>A0ABD5NVP3_9EURY</name>
<dbReference type="GeneID" id="71856158"/>
<proteinExistence type="predicted"/>
<reference evidence="1 2" key="1">
    <citation type="journal article" date="2014" name="Int. J. Syst. Evol. Microbiol.">
        <title>Complete genome sequence of Corynebacterium casei LMG S-19264T (=DSM 44701T), isolated from a smear-ripened cheese.</title>
        <authorList>
            <consortium name="US DOE Joint Genome Institute (JGI-PGF)"/>
            <person name="Walter F."/>
            <person name="Albersmeier A."/>
            <person name="Kalinowski J."/>
            <person name="Ruckert C."/>
        </authorList>
    </citation>
    <scope>NUCLEOTIDE SEQUENCE [LARGE SCALE GENOMIC DNA]</scope>
    <source>
        <strain evidence="1 2">IBRC-M 10912</strain>
    </source>
</reference>